<protein>
    <submittedName>
        <fullName evidence="1">Uncharacterized protein</fullName>
    </submittedName>
</protein>
<keyword evidence="2" id="KW-1185">Reference proteome</keyword>
<dbReference type="OrthoDB" id="6776907at2759"/>
<dbReference type="Proteomes" id="UP001152888">
    <property type="component" value="Unassembled WGS sequence"/>
</dbReference>
<gene>
    <name evidence="1" type="ORF">ACAOBT_LOCUS35393</name>
</gene>
<proteinExistence type="predicted"/>
<evidence type="ECO:0000313" key="2">
    <source>
        <dbReference type="Proteomes" id="UP001152888"/>
    </source>
</evidence>
<dbReference type="AlphaFoldDB" id="A0A9P0QBD6"/>
<evidence type="ECO:0000313" key="1">
    <source>
        <dbReference type="EMBL" id="CAH2016484.1"/>
    </source>
</evidence>
<organism evidence="1 2">
    <name type="scientific">Acanthoscelides obtectus</name>
    <name type="common">Bean weevil</name>
    <name type="synonym">Bruchus obtectus</name>
    <dbReference type="NCBI Taxonomy" id="200917"/>
    <lineage>
        <taxon>Eukaryota</taxon>
        <taxon>Metazoa</taxon>
        <taxon>Ecdysozoa</taxon>
        <taxon>Arthropoda</taxon>
        <taxon>Hexapoda</taxon>
        <taxon>Insecta</taxon>
        <taxon>Pterygota</taxon>
        <taxon>Neoptera</taxon>
        <taxon>Endopterygota</taxon>
        <taxon>Coleoptera</taxon>
        <taxon>Polyphaga</taxon>
        <taxon>Cucujiformia</taxon>
        <taxon>Chrysomeloidea</taxon>
        <taxon>Chrysomelidae</taxon>
        <taxon>Bruchinae</taxon>
        <taxon>Bruchini</taxon>
        <taxon>Acanthoscelides</taxon>
    </lineage>
</organism>
<sequence>MQILMMDCFKSSAIGINLKEGKNSKERLEIIDTQPSCSYNTLTKDNPLRETASTYGGMPCAASKTSLKRKRHSPVYVKRNDILLEIKKLLKVFYEKKDQRAQEKLEIERRKLADGDDIFKQNDFSKDPSQ</sequence>
<accession>A0A9P0QBD6</accession>
<name>A0A9P0QBD6_ACAOB</name>
<reference evidence="1" key="1">
    <citation type="submission" date="2022-03" db="EMBL/GenBank/DDBJ databases">
        <authorList>
            <person name="Sayadi A."/>
        </authorList>
    </citation>
    <scope>NUCLEOTIDE SEQUENCE</scope>
</reference>
<dbReference type="EMBL" id="CAKOFQ010008913">
    <property type="protein sequence ID" value="CAH2016484.1"/>
    <property type="molecule type" value="Genomic_DNA"/>
</dbReference>
<comment type="caution">
    <text evidence="1">The sequence shown here is derived from an EMBL/GenBank/DDBJ whole genome shotgun (WGS) entry which is preliminary data.</text>
</comment>